<dbReference type="AlphaFoldDB" id="A0AAW7IPX6"/>
<dbReference type="PANTHER" id="PTHR30388:SF6">
    <property type="entry name" value="XANTHINE DEHYDROGENASE SUBUNIT A-RELATED"/>
    <property type="match status" value="1"/>
</dbReference>
<dbReference type="Proteomes" id="UP001234602">
    <property type="component" value="Unassembled WGS sequence"/>
</dbReference>
<dbReference type="InterPro" id="IPR052698">
    <property type="entry name" value="MoCofactor_Util/Proc"/>
</dbReference>
<feature type="domain" description="XdhC- CoxI" evidence="1">
    <location>
        <begin position="14"/>
        <end position="74"/>
    </location>
</feature>
<comment type="caution">
    <text evidence="3">The sequence shown here is derived from an EMBL/GenBank/DDBJ whole genome shotgun (WGS) entry which is preliminary data.</text>
</comment>
<gene>
    <name evidence="3" type="ORF">QUF89_16085</name>
</gene>
<dbReference type="Pfam" id="PF02625">
    <property type="entry name" value="XdhC_CoxI"/>
    <property type="match status" value="1"/>
</dbReference>
<protein>
    <submittedName>
        <fullName evidence="3">XdhC family protein</fullName>
    </submittedName>
</protein>
<dbReference type="InterPro" id="IPR027051">
    <property type="entry name" value="XdhC_Rossmann_dom"/>
</dbReference>
<feature type="domain" description="XdhC Rossmann" evidence="2">
    <location>
        <begin position="168"/>
        <end position="302"/>
    </location>
</feature>
<name>A0AAW7IPX6_9BACI</name>
<evidence type="ECO:0000259" key="2">
    <source>
        <dbReference type="Pfam" id="PF13478"/>
    </source>
</evidence>
<dbReference type="EMBL" id="JAUCEY010000008">
    <property type="protein sequence ID" value="MDM5453677.1"/>
    <property type="molecule type" value="Genomic_DNA"/>
</dbReference>
<sequence length="313" mass="35212">MYTILEEVQSTSMECVLATIIHVEGSAYLREGTSMLIKKDGSSLGIISVGCIEEDLILHSCRVFERKNTETFVYHMESDEDLEWGIGTGCNGTIYILLEYVDHKLKEHLSYVLASIKEAKVIVHQIELDGDWNLLGYSFRPEDENHNAPKDKDVSFIYMQKIIPKPRLIIFGAGCDVYPVVTMAASIGFLVTVCDWRSELCNENNIPDAVSHIVGFPTEIMEQLSLKKDDYVIIMTHNFQRDKEILSLMMDQSLSYIGILGSKKRTASLFGTKIPNNIHSPIGLSIGANGPFEIAVSIIAELIQHKRMKEHPE</sequence>
<organism evidence="3 4">
    <name type="scientific">Peribacillus simplex</name>
    <dbReference type="NCBI Taxonomy" id="1478"/>
    <lineage>
        <taxon>Bacteria</taxon>
        <taxon>Bacillati</taxon>
        <taxon>Bacillota</taxon>
        <taxon>Bacilli</taxon>
        <taxon>Bacillales</taxon>
        <taxon>Bacillaceae</taxon>
        <taxon>Peribacillus</taxon>
    </lineage>
</organism>
<dbReference type="InterPro" id="IPR003777">
    <property type="entry name" value="XdhC_CoxI"/>
</dbReference>
<evidence type="ECO:0000313" key="3">
    <source>
        <dbReference type="EMBL" id="MDM5453677.1"/>
    </source>
</evidence>
<evidence type="ECO:0000259" key="1">
    <source>
        <dbReference type="Pfam" id="PF02625"/>
    </source>
</evidence>
<dbReference type="Gene3D" id="3.40.50.720">
    <property type="entry name" value="NAD(P)-binding Rossmann-like Domain"/>
    <property type="match status" value="1"/>
</dbReference>
<proteinExistence type="predicted"/>
<reference evidence="3" key="1">
    <citation type="submission" date="2023-06" db="EMBL/GenBank/DDBJ databases">
        <title>Comparative genomics of Bacillaceae isolates and their secondary metabolite potential.</title>
        <authorList>
            <person name="Song L."/>
            <person name="Nielsen L.J."/>
            <person name="Mohite O."/>
            <person name="Xu X."/>
            <person name="Weber T."/>
            <person name="Kovacs A.T."/>
        </authorList>
    </citation>
    <scope>NUCLEOTIDE SEQUENCE</scope>
    <source>
        <strain evidence="3">D8_B_37</strain>
    </source>
</reference>
<dbReference type="RefSeq" id="WP_289321219.1">
    <property type="nucleotide sequence ID" value="NZ_JAUCEY010000008.1"/>
</dbReference>
<dbReference type="PANTHER" id="PTHR30388">
    <property type="entry name" value="ALDEHYDE OXIDOREDUCTASE MOLYBDENUM COFACTOR ASSEMBLY PROTEIN"/>
    <property type="match status" value="1"/>
</dbReference>
<evidence type="ECO:0000313" key="4">
    <source>
        <dbReference type="Proteomes" id="UP001234602"/>
    </source>
</evidence>
<accession>A0AAW7IPX6</accession>
<dbReference type="Pfam" id="PF13478">
    <property type="entry name" value="XdhC_C"/>
    <property type="match status" value="1"/>
</dbReference>